<evidence type="ECO:0000259" key="4">
    <source>
        <dbReference type="PROSITE" id="PS50893"/>
    </source>
</evidence>
<name>A0A485LZY7_9ZZZZ</name>
<dbReference type="InterPro" id="IPR003439">
    <property type="entry name" value="ABC_transporter-like_ATP-bd"/>
</dbReference>
<dbReference type="Gene3D" id="3.40.50.300">
    <property type="entry name" value="P-loop containing nucleotide triphosphate hydrolases"/>
    <property type="match status" value="1"/>
</dbReference>
<dbReference type="InterPro" id="IPR027417">
    <property type="entry name" value="P-loop_NTPase"/>
</dbReference>
<evidence type="ECO:0000256" key="2">
    <source>
        <dbReference type="ARBA" id="ARBA00022741"/>
    </source>
</evidence>
<keyword evidence="5" id="KW-0449">Lipoprotein</keyword>
<proteinExistence type="predicted"/>
<evidence type="ECO:0000256" key="1">
    <source>
        <dbReference type="ARBA" id="ARBA00022448"/>
    </source>
</evidence>
<accession>A0A485LZY7</accession>
<protein>
    <submittedName>
        <fullName evidence="5">Outer membrane-specific lipoprotein transporter subunit ATP-binding component of ABC superfamily</fullName>
    </submittedName>
</protein>
<dbReference type="GO" id="GO:0005524">
    <property type="term" value="F:ATP binding"/>
    <property type="evidence" value="ECO:0007669"/>
    <property type="project" value="UniProtKB-KW"/>
</dbReference>
<dbReference type="GO" id="GO:0005886">
    <property type="term" value="C:plasma membrane"/>
    <property type="evidence" value="ECO:0007669"/>
    <property type="project" value="TreeGrafter"/>
</dbReference>
<dbReference type="AlphaFoldDB" id="A0A485LZY7"/>
<dbReference type="PROSITE" id="PS50893">
    <property type="entry name" value="ABC_TRANSPORTER_2"/>
    <property type="match status" value="1"/>
</dbReference>
<gene>
    <name evidence="5" type="primary">lolD</name>
    <name evidence="5" type="ORF">SCFA_2710003</name>
</gene>
<dbReference type="GO" id="GO:0098796">
    <property type="term" value="C:membrane protein complex"/>
    <property type="evidence" value="ECO:0007669"/>
    <property type="project" value="UniProtKB-ARBA"/>
</dbReference>
<dbReference type="SUPFAM" id="SSF52540">
    <property type="entry name" value="P-loop containing nucleoside triphosphate hydrolases"/>
    <property type="match status" value="1"/>
</dbReference>
<dbReference type="GO" id="GO:0022857">
    <property type="term" value="F:transmembrane transporter activity"/>
    <property type="evidence" value="ECO:0007669"/>
    <property type="project" value="TreeGrafter"/>
</dbReference>
<reference evidence="5" key="1">
    <citation type="submission" date="2019-03" db="EMBL/GenBank/DDBJ databases">
        <authorList>
            <person name="Hao L."/>
        </authorList>
    </citation>
    <scope>NUCLEOTIDE SEQUENCE</scope>
</reference>
<dbReference type="GO" id="GO:0016887">
    <property type="term" value="F:ATP hydrolysis activity"/>
    <property type="evidence" value="ECO:0007669"/>
    <property type="project" value="InterPro"/>
</dbReference>
<dbReference type="InterPro" id="IPR017911">
    <property type="entry name" value="MacB-like_ATP-bd"/>
</dbReference>
<evidence type="ECO:0000256" key="3">
    <source>
        <dbReference type="ARBA" id="ARBA00022840"/>
    </source>
</evidence>
<feature type="domain" description="ABC transporter" evidence="4">
    <location>
        <begin position="5"/>
        <end position="230"/>
    </location>
</feature>
<keyword evidence="2" id="KW-0547">Nucleotide-binding</keyword>
<dbReference type="FunFam" id="3.40.50.300:FF:000032">
    <property type="entry name" value="Export ABC transporter ATP-binding protein"/>
    <property type="match status" value="1"/>
</dbReference>
<evidence type="ECO:0000313" key="5">
    <source>
        <dbReference type="EMBL" id="VFU14852.1"/>
    </source>
</evidence>
<dbReference type="InterPro" id="IPR017871">
    <property type="entry name" value="ABC_transporter-like_CS"/>
</dbReference>
<dbReference type="Pfam" id="PF00005">
    <property type="entry name" value="ABC_tran"/>
    <property type="match status" value="1"/>
</dbReference>
<dbReference type="PANTHER" id="PTHR24220">
    <property type="entry name" value="IMPORT ATP-BINDING PROTEIN"/>
    <property type="match status" value="1"/>
</dbReference>
<dbReference type="PANTHER" id="PTHR24220:SF86">
    <property type="entry name" value="ABC TRANSPORTER ABCH.1"/>
    <property type="match status" value="1"/>
</dbReference>
<dbReference type="InterPro" id="IPR003593">
    <property type="entry name" value="AAA+_ATPase"/>
</dbReference>
<dbReference type="CDD" id="cd03255">
    <property type="entry name" value="ABC_MJ0796_LolCDE_FtsE"/>
    <property type="match status" value="1"/>
</dbReference>
<dbReference type="SMART" id="SM00382">
    <property type="entry name" value="AAA"/>
    <property type="match status" value="1"/>
</dbReference>
<dbReference type="EMBL" id="CAADRN010000192">
    <property type="protein sequence ID" value="VFU14852.1"/>
    <property type="molecule type" value="Genomic_DNA"/>
</dbReference>
<dbReference type="InterPro" id="IPR015854">
    <property type="entry name" value="ABC_transpr_LolD-like"/>
</dbReference>
<keyword evidence="1" id="KW-0813">Transport</keyword>
<dbReference type="PROSITE" id="PS00211">
    <property type="entry name" value="ABC_TRANSPORTER_1"/>
    <property type="match status" value="1"/>
</dbReference>
<keyword evidence="3 5" id="KW-0067">ATP-binding</keyword>
<organism evidence="5">
    <name type="scientific">anaerobic digester metagenome</name>
    <dbReference type="NCBI Taxonomy" id="1263854"/>
    <lineage>
        <taxon>unclassified sequences</taxon>
        <taxon>metagenomes</taxon>
        <taxon>ecological metagenomes</taxon>
    </lineage>
</organism>
<sequence>MDDIIILEKINKFYGDEVVFQVLFDIHLYIKRGKFTTIVGPSGSGKSTLLNIIGLLESPTSGKVFLDGQDVSSLNKDELAACRNEKIGFIFQFHYLLPEFTAIENILIPYWIGKGRPPGEIVDRALHLMDRIGIKKFSGKYPNQLSGGQQQRVAIARALINKPKIIFADEPTGNLDSKTSNLVMELLKEIVDEQKTSLVMVTHDPNIAAGADRVVEIVDGRINSDSLHSN</sequence>